<evidence type="ECO:0000256" key="3">
    <source>
        <dbReference type="ARBA" id="ARBA00022692"/>
    </source>
</evidence>
<comment type="caution">
    <text evidence="9">The sequence shown here is derived from an EMBL/GenBank/DDBJ whole genome shotgun (WGS) entry which is preliminary data.</text>
</comment>
<keyword evidence="2" id="KW-1003">Cell membrane</keyword>
<feature type="transmembrane region" description="Helical" evidence="6">
    <location>
        <begin position="336"/>
        <end position="362"/>
    </location>
</feature>
<organism evidence="9 10">
    <name type="scientific">Leptobacterium flavescens</name>
    <dbReference type="NCBI Taxonomy" id="472055"/>
    <lineage>
        <taxon>Bacteria</taxon>
        <taxon>Pseudomonadati</taxon>
        <taxon>Bacteroidota</taxon>
        <taxon>Flavobacteriia</taxon>
        <taxon>Flavobacteriales</taxon>
        <taxon>Flavobacteriaceae</taxon>
        <taxon>Leptobacterium</taxon>
    </lineage>
</organism>
<evidence type="ECO:0000256" key="6">
    <source>
        <dbReference type="SAM" id="Phobius"/>
    </source>
</evidence>
<feature type="domain" description="ABC3 transporter permease C-terminal" evidence="7">
    <location>
        <begin position="683"/>
        <end position="796"/>
    </location>
</feature>
<sequence length="803" mass="90857">MIRNYIKVAFRSLMKNKAYAIINILGLSLGLMVALIVYLYVKHETSYDKHFEGSDRIYRIGLSASIFGQEIDNPASCSPMAHAFRTEFANVETATRINDISKSLLIYDETRLYFEDGVQVDSSFFKVFNYDFVYGNPATATTEDNAIVLSENAAKSLFGNEDPMGKIVNWDDRRDYIVRGVVKEPKGKSHFHFDYFLGFNDNSSQAWTSNNFYTYVKIREGVDRDDFYDGMVANFTKKVAAEVEQFLKITLEEFLATDGNSFQYFIQPLESIHLHSHYTDEIEQNGNIQYIYVFVAIALLVILIAGINFMNLSTARAGKRAKEVGMRKVFGATKKMLVLQFLIESVIQSFLALFIAFILVELFLPGFNNVMQTELSLFNSHFINTLLFAVLITFTYGIFAGSYPAFFLSNFQPITVLKGDLTKTKGGVLLRKALVVTQFSAATVLIIGMIIIFMQISYMQNKDLGFQGDQVLLAPIQTLKMSQNFETYKKEFLKNPGILSVSAANGIPGETHNNGTKQMVGREDFLFMHGMEVDPDYLATLDIELVKGKAFTKRAVTDSTIHLLLNETTVKSYNLKDPIGAKISIDLGDPIVYGTVIGVVKDFHYQGFNQEIKPLMLEYDPSDQTRWTAMMKISPENMNETISAIEELWNKFEPSHPFSYSFLDEDFAELYQQQKNFGSIFLFMTILAIIISAMGLYGLASYTAQQRTKEIGVRKVMGASVSQLMKMLTKDFIKLVMIANIFAWPVSFLLVKNWLSNFSYQIDLPFFPFVFATLLAVIIALSTVSYQAFNAANADPVRALKYE</sequence>
<gene>
    <name evidence="9" type="ORF">GWK08_12945</name>
</gene>
<evidence type="ECO:0000256" key="5">
    <source>
        <dbReference type="ARBA" id="ARBA00023136"/>
    </source>
</evidence>
<evidence type="ECO:0000256" key="2">
    <source>
        <dbReference type="ARBA" id="ARBA00022475"/>
    </source>
</evidence>
<dbReference type="AlphaFoldDB" id="A0A6P0UU60"/>
<evidence type="ECO:0000313" key="10">
    <source>
        <dbReference type="Proteomes" id="UP000468581"/>
    </source>
</evidence>
<evidence type="ECO:0000259" key="8">
    <source>
        <dbReference type="Pfam" id="PF12704"/>
    </source>
</evidence>
<name>A0A6P0UU60_9FLAO</name>
<dbReference type="PANTHER" id="PTHR30572:SF18">
    <property type="entry name" value="ABC-TYPE MACROLIDE FAMILY EXPORT SYSTEM PERMEASE COMPONENT 2"/>
    <property type="match status" value="1"/>
</dbReference>
<dbReference type="PANTHER" id="PTHR30572">
    <property type="entry name" value="MEMBRANE COMPONENT OF TRANSPORTER-RELATED"/>
    <property type="match status" value="1"/>
</dbReference>
<dbReference type="InterPro" id="IPR025857">
    <property type="entry name" value="MacB_PCD"/>
</dbReference>
<keyword evidence="4 6" id="KW-1133">Transmembrane helix</keyword>
<evidence type="ECO:0000256" key="4">
    <source>
        <dbReference type="ARBA" id="ARBA00022989"/>
    </source>
</evidence>
<feature type="domain" description="MacB-like periplasmic core" evidence="8">
    <location>
        <begin position="21"/>
        <end position="227"/>
    </location>
</feature>
<feature type="domain" description="MacB-like periplasmic core" evidence="8">
    <location>
        <begin position="484"/>
        <end position="606"/>
    </location>
</feature>
<dbReference type="Proteomes" id="UP000468581">
    <property type="component" value="Unassembled WGS sequence"/>
</dbReference>
<dbReference type="InterPro" id="IPR003838">
    <property type="entry name" value="ABC3_permease_C"/>
</dbReference>
<dbReference type="GO" id="GO:0022857">
    <property type="term" value="F:transmembrane transporter activity"/>
    <property type="evidence" value="ECO:0007669"/>
    <property type="project" value="TreeGrafter"/>
</dbReference>
<feature type="transmembrane region" description="Helical" evidence="6">
    <location>
        <begin position="680"/>
        <end position="700"/>
    </location>
</feature>
<feature type="transmembrane region" description="Helical" evidence="6">
    <location>
        <begin position="732"/>
        <end position="751"/>
    </location>
</feature>
<feature type="transmembrane region" description="Helical" evidence="6">
    <location>
        <begin position="20"/>
        <end position="41"/>
    </location>
</feature>
<dbReference type="EMBL" id="JAABOO010000003">
    <property type="protein sequence ID" value="NER14353.1"/>
    <property type="molecule type" value="Genomic_DNA"/>
</dbReference>
<evidence type="ECO:0000256" key="1">
    <source>
        <dbReference type="ARBA" id="ARBA00004651"/>
    </source>
</evidence>
<keyword evidence="3 6" id="KW-0812">Transmembrane</keyword>
<evidence type="ECO:0000259" key="7">
    <source>
        <dbReference type="Pfam" id="PF02687"/>
    </source>
</evidence>
<feature type="transmembrane region" description="Helical" evidence="6">
    <location>
        <begin position="766"/>
        <end position="789"/>
    </location>
</feature>
<dbReference type="Pfam" id="PF02687">
    <property type="entry name" value="FtsX"/>
    <property type="match status" value="2"/>
</dbReference>
<feature type="domain" description="ABC3 transporter permease C-terminal" evidence="7">
    <location>
        <begin position="296"/>
        <end position="402"/>
    </location>
</feature>
<evidence type="ECO:0000313" key="9">
    <source>
        <dbReference type="EMBL" id="NER14353.1"/>
    </source>
</evidence>
<dbReference type="Pfam" id="PF12704">
    <property type="entry name" value="MacB_PCD"/>
    <property type="match status" value="2"/>
</dbReference>
<keyword evidence="5 6" id="KW-0472">Membrane</keyword>
<dbReference type="InterPro" id="IPR050250">
    <property type="entry name" value="Macrolide_Exporter_MacB"/>
</dbReference>
<proteinExistence type="predicted"/>
<feature type="transmembrane region" description="Helical" evidence="6">
    <location>
        <begin position="382"/>
        <end position="408"/>
    </location>
</feature>
<dbReference type="GO" id="GO:0005886">
    <property type="term" value="C:plasma membrane"/>
    <property type="evidence" value="ECO:0007669"/>
    <property type="project" value="UniProtKB-SubCell"/>
</dbReference>
<accession>A0A6P0UU60</accession>
<feature type="transmembrane region" description="Helical" evidence="6">
    <location>
        <begin position="429"/>
        <end position="454"/>
    </location>
</feature>
<dbReference type="RefSeq" id="WP_163607648.1">
    <property type="nucleotide sequence ID" value="NZ_JAABOO010000003.1"/>
</dbReference>
<reference evidence="9 10" key="1">
    <citation type="submission" date="2020-01" db="EMBL/GenBank/DDBJ databases">
        <title>Leptobacterium flavescens.</title>
        <authorList>
            <person name="Wang G."/>
        </authorList>
    </citation>
    <scope>NUCLEOTIDE SEQUENCE [LARGE SCALE GENOMIC DNA]</scope>
    <source>
        <strain evidence="9 10">KCTC 22160</strain>
    </source>
</reference>
<feature type="transmembrane region" description="Helical" evidence="6">
    <location>
        <begin position="290"/>
        <end position="315"/>
    </location>
</feature>
<comment type="subcellular location">
    <subcellularLocation>
        <location evidence="1">Cell membrane</location>
        <topology evidence="1">Multi-pass membrane protein</topology>
    </subcellularLocation>
</comment>
<protein>
    <submittedName>
        <fullName evidence="9">FtsX-like permease family protein</fullName>
    </submittedName>
</protein>
<keyword evidence="10" id="KW-1185">Reference proteome</keyword>